<dbReference type="GO" id="GO:0004061">
    <property type="term" value="F:arylformamidase activity"/>
    <property type="evidence" value="ECO:0007669"/>
    <property type="project" value="TreeGrafter"/>
</dbReference>
<evidence type="ECO:0000256" key="1">
    <source>
        <dbReference type="ARBA" id="ARBA00022801"/>
    </source>
</evidence>
<dbReference type="PANTHER" id="PTHR48081">
    <property type="entry name" value="AB HYDROLASE SUPERFAMILY PROTEIN C4A8.06C"/>
    <property type="match status" value="1"/>
</dbReference>
<name>A0AA88QFH6_9TELE</name>
<feature type="transmembrane region" description="Helical" evidence="2">
    <location>
        <begin position="37"/>
        <end position="57"/>
    </location>
</feature>
<dbReference type="InterPro" id="IPR050300">
    <property type="entry name" value="GDXG_lipolytic_enzyme"/>
</dbReference>
<evidence type="ECO:0000256" key="2">
    <source>
        <dbReference type="SAM" id="Phobius"/>
    </source>
</evidence>
<dbReference type="EMBL" id="JAUYZG010000003">
    <property type="protein sequence ID" value="KAK2911847.1"/>
    <property type="molecule type" value="Genomic_DNA"/>
</dbReference>
<organism evidence="4 5">
    <name type="scientific">Cirrhinus molitorella</name>
    <name type="common">mud carp</name>
    <dbReference type="NCBI Taxonomy" id="172907"/>
    <lineage>
        <taxon>Eukaryota</taxon>
        <taxon>Metazoa</taxon>
        <taxon>Chordata</taxon>
        <taxon>Craniata</taxon>
        <taxon>Vertebrata</taxon>
        <taxon>Euteleostomi</taxon>
        <taxon>Actinopterygii</taxon>
        <taxon>Neopterygii</taxon>
        <taxon>Teleostei</taxon>
        <taxon>Ostariophysi</taxon>
        <taxon>Cypriniformes</taxon>
        <taxon>Cyprinidae</taxon>
        <taxon>Labeoninae</taxon>
        <taxon>Labeonini</taxon>
        <taxon>Cirrhinus</taxon>
    </lineage>
</organism>
<feature type="domain" description="BD-FAE-like" evidence="3">
    <location>
        <begin position="161"/>
        <end position="377"/>
    </location>
</feature>
<dbReference type="InterPro" id="IPR049492">
    <property type="entry name" value="BD-FAE-like_dom"/>
</dbReference>
<dbReference type="AlphaFoldDB" id="A0AA88QFH6"/>
<dbReference type="Proteomes" id="UP001187343">
    <property type="component" value="Unassembled WGS sequence"/>
</dbReference>
<comment type="caution">
    <text evidence="4">The sequence shown here is derived from an EMBL/GenBank/DDBJ whole genome shotgun (WGS) entry which is preliminary data.</text>
</comment>
<dbReference type="Gene3D" id="3.40.50.1820">
    <property type="entry name" value="alpha/beta hydrolase"/>
    <property type="match status" value="1"/>
</dbReference>
<keyword evidence="2" id="KW-1133">Transmembrane helix</keyword>
<proteinExistence type="predicted"/>
<feature type="transmembrane region" description="Helical" evidence="2">
    <location>
        <begin position="69"/>
        <end position="92"/>
    </location>
</feature>
<evidence type="ECO:0000259" key="3">
    <source>
        <dbReference type="Pfam" id="PF20434"/>
    </source>
</evidence>
<dbReference type="PANTHER" id="PTHR48081:SF33">
    <property type="entry name" value="KYNURENINE FORMAMIDASE"/>
    <property type="match status" value="1"/>
</dbReference>
<keyword evidence="2" id="KW-0472">Membrane</keyword>
<evidence type="ECO:0000313" key="4">
    <source>
        <dbReference type="EMBL" id="KAK2911847.1"/>
    </source>
</evidence>
<dbReference type="SUPFAM" id="SSF53474">
    <property type="entry name" value="alpha/beta-Hydrolases"/>
    <property type="match status" value="1"/>
</dbReference>
<keyword evidence="2" id="KW-0812">Transmembrane</keyword>
<gene>
    <name evidence="4" type="ORF">Q8A67_003980</name>
</gene>
<protein>
    <recommendedName>
        <fullName evidence="3">BD-FAE-like domain-containing protein</fullName>
    </recommendedName>
</protein>
<keyword evidence="5" id="KW-1185">Reference proteome</keyword>
<dbReference type="Pfam" id="PF20434">
    <property type="entry name" value="BD-FAE"/>
    <property type="match status" value="1"/>
</dbReference>
<reference evidence="4" key="1">
    <citation type="submission" date="2023-08" db="EMBL/GenBank/DDBJ databases">
        <title>Chromosome-level Genome Assembly of mud carp (Cirrhinus molitorella).</title>
        <authorList>
            <person name="Liu H."/>
        </authorList>
    </citation>
    <scope>NUCLEOTIDE SEQUENCE</scope>
    <source>
        <strain evidence="4">Prfri</strain>
        <tissue evidence="4">Muscle</tissue>
    </source>
</reference>
<evidence type="ECO:0000313" key="5">
    <source>
        <dbReference type="Proteomes" id="UP001187343"/>
    </source>
</evidence>
<sequence length="449" mass="50910">MHVCPAQVTQRANKKHGFRLTSVRVRRSKQEVHAVNAFIWAYGTLVCHLQLFSSWVLELKTSLKVIKCSLVVAGALLVGLPYSISLVAQWLYGWPNKPGYQKYIEALKPRRIYCLTRAVLEMLKYLQYGKLYFQWKLWYSNDKNNKHYVKGITFGRRGNKLDLYYSPNTGHSDAALVPVVVFVYGGAWGSGDRSIYCLLALQMAKELNASVICPDYSIYPKGNTLNMVQDISDSLLWVRENGQTFNLDQDNIILIGHSAGAHLCALTTLFLVNNADELLIETNKQRDLVSALKGIIGLSGVYSIMDHYKHEKMRAVEYVSTMHKAMDGVENFDYYSPTSLLKKLNEDHLKRVPPVALLHGTSDIIVPVESSVKFSELLRALSIRMSLYLIPKMNHTEMLISENQYPLQKALASPVKYGWEEGRRISLERFSLKLEHIGWSGLASASRSL</sequence>
<accession>A0AA88QFH6</accession>
<keyword evidence="1" id="KW-0378">Hydrolase</keyword>
<dbReference type="InterPro" id="IPR029058">
    <property type="entry name" value="AB_hydrolase_fold"/>
</dbReference>